<evidence type="ECO:0000313" key="2">
    <source>
        <dbReference type="Proteomes" id="UP001164250"/>
    </source>
</evidence>
<dbReference type="Proteomes" id="UP001164250">
    <property type="component" value="Chromosome 11"/>
</dbReference>
<proteinExistence type="predicted"/>
<comment type="caution">
    <text evidence="1">The sequence shown here is derived from an EMBL/GenBank/DDBJ whole genome shotgun (WGS) entry which is preliminary data.</text>
</comment>
<evidence type="ECO:0000313" key="1">
    <source>
        <dbReference type="EMBL" id="KAJ0084175.1"/>
    </source>
</evidence>
<sequence>MAHPGVGVDPTGELESLLGEITANCELESLWGEVTANCEEAFEDYMYVNVEYSKDSDEDMVEEEDEDEYIDAYCLERKISQAYEQQIDPQQCQKLAEEVLKILAEGDIGEVETNLLELFQYEKFSFIRFLLNNRLKIVSCTHLARSEETKRLRRKWSPPKKCRRIWRRVLNN</sequence>
<accession>A0ACC1AB37</accession>
<name>A0ACC1AB37_9ROSI</name>
<reference evidence="2" key="1">
    <citation type="journal article" date="2023" name="G3 (Bethesda)">
        <title>Genome assembly and association tests identify interacting loci associated with vigor, precocity, and sex in interspecific pistachio rootstocks.</title>
        <authorList>
            <person name="Palmer W."/>
            <person name="Jacygrad E."/>
            <person name="Sagayaradj S."/>
            <person name="Cavanaugh K."/>
            <person name="Han R."/>
            <person name="Bertier L."/>
            <person name="Beede B."/>
            <person name="Kafkas S."/>
            <person name="Golino D."/>
            <person name="Preece J."/>
            <person name="Michelmore R."/>
        </authorList>
    </citation>
    <scope>NUCLEOTIDE SEQUENCE [LARGE SCALE GENOMIC DNA]</scope>
</reference>
<protein>
    <submittedName>
        <fullName evidence="1">Uncharacterized protein</fullName>
    </submittedName>
</protein>
<keyword evidence="2" id="KW-1185">Reference proteome</keyword>
<gene>
    <name evidence="1" type="ORF">Patl1_29706</name>
</gene>
<organism evidence="1 2">
    <name type="scientific">Pistacia atlantica</name>
    <dbReference type="NCBI Taxonomy" id="434234"/>
    <lineage>
        <taxon>Eukaryota</taxon>
        <taxon>Viridiplantae</taxon>
        <taxon>Streptophyta</taxon>
        <taxon>Embryophyta</taxon>
        <taxon>Tracheophyta</taxon>
        <taxon>Spermatophyta</taxon>
        <taxon>Magnoliopsida</taxon>
        <taxon>eudicotyledons</taxon>
        <taxon>Gunneridae</taxon>
        <taxon>Pentapetalae</taxon>
        <taxon>rosids</taxon>
        <taxon>malvids</taxon>
        <taxon>Sapindales</taxon>
        <taxon>Anacardiaceae</taxon>
        <taxon>Pistacia</taxon>
    </lineage>
</organism>
<dbReference type="EMBL" id="CM047907">
    <property type="protein sequence ID" value="KAJ0084175.1"/>
    <property type="molecule type" value="Genomic_DNA"/>
</dbReference>